<evidence type="ECO:0000313" key="2">
    <source>
        <dbReference type="Proteomes" id="UP000055048"/>
    </source>
</evidence>
<protein>
    <submittedName>
        <fullName evidence="1">Uncharacterized protein</fullName>
    </submittedName>
</protein>
<reference evidence="1 2" key="1">
    <citation type="submission" date="2015-01" db="EMBL/GenBank/DDBJ databases">
        <title>Evolution of Trichinella species and genotypes.</title>
        <authorList>
            <person name="Korhonen P.K."/>
            <person name="Edoardo P."/>
            <person name="Giuseppe L.R."/>
            <person name="Gasser R.B."/>
        </authorList>
    </citation>
    <scope>NUCLEOTIDE SEQUENCE [LARGE SCALE GENOMIC DNA]</scope>
    <source>
        <strain evidence="1">ISS417</strain>
    </source>
</reference>
<organism evidence="1 2">
    <name type="scientific">Trichinella murrelli</name>
    <dbReference type="NCBI Taxonomy" id="144512"/>
    <lineage>
        <taxon>Eukaryota</taxon>
        <taxon>Metazoa</taxon>
        <taxon>Ecdysozoa</taxon>
        <taxon>Nematoda</taxon>
        <taxon>Enoplea</taxon>
        <taxon>Dorylaimia</taxon>
        <taxon>Trichinellida</taxon>
        <taxon>Trichinellidae</taxon>
        <taxon>Trichinella</taxon>
    </lineage>
</organism>
<dbReference type="EMBL" id="JYDJ01002882">
    <property type="protein sequence ID" value="KRX29914.1"/>
    <property type="molecule type" value="Genomic_DNA"/>
</dbReference>
<keyword evidence="2" id="KW-1185">Reference proteome</keyword>
<dbReference type="AlphaFoldDB" id="A0A0V0ST64"/>
<evidence type="ECO:0000313" key="1">
    <source>
        <dbReference type="EMBL" id="KRX29914.1"/>
    </source>
</evidence>
<gene>
    <name evidence="1" type="ORF">T05_997</name>
</gene>
<proteinExistence type="predicted"/>
<accession>A0A0V0ST64</accession>
<dbReference type="Proteomes" id="UP000055048">
    <property type="component" value="Unassembled WGS sequence"/>
</dbReference>
<sequence>MAQNGSYSNRGCITDDNQCMGSATVALFRRKE</sequence>
<name>A0A0V0ST64_9BILA</name>
<comment type="caution">
    <text evidence="1">The sequence shown here is derived from an EMBL/GenBank/DDBJ whole genome shotgun (WGS) entry which is preliminary data.</text>
</comment>